<dbReference type="PANTHER" id="PTHR42901:SF1">
    <property type="entry name" value="ALCOHOL DEHYDROGENASE"/>
    <property type="match status" value="1"/>
</dbReference>
<keyword evidence="2" id="KW-0560">Oxidoreductase</keyword>
<evidence type="ECO:0000256" key="2">
    <source>
        <dbReference type="ARBA" id="ARBA00023002"/>
    </source>
</evidence>
<evidence type="ECO:0000313" key="5">
    <source>
        <dbReference type="Proteomes" id="UP001589734"/>
    </source>
</evidence>
<proteinExistence type="inferred from homology"/>
<dbReference type="Proteomes" id="UP001589734">
    <property type="component" value="Unassembled WGS sequence"/>
</dbReference>
<organism evidence="4 5">
    <name type="scientific">Flavobacterium procerum</name>
    <dbReference type="NCBI Taxonomy" id="1455569"/>
    <lineage>
        <taxon>Bacteria</taxon>
        <taxon>Pseudomonadati</taxon>
        <taxon>Bacteroidota</taxon>
        <taxon>Flavobacteriia</taxon>
        <taxon>Flavobacteriales</taxon>
        <taxon>Flavobacteriaceae</taxon>
        <taxon>Flavobacterium</taxon>
    </lineage>
</organism>
<reference evidence="4 5" key="1">
    <citation type="submission" date="2024-09" db="EMBL/GenBank/DDBJ databases">
        <authorList>
            <person name="Sun Q."/>
            <person name="Mori K."/>
        </authorList>
    </citation>
    <scope>NUCLEOTIDE SEQUENCE [LARGE SCALE GENOMIC DNA]</scope>
    <source>
        <strain evidence="4 5">CGMCC 1.12926</strain>
    </source>
</reference>
<dbReference type="RefSeq" id="WP_379686471.1">
    <property type="nucleotide sequence ID" value="NZ_JBHLYW010000009.1"/>
</dbReference>
<accession>A0ABV6BQZ6</accession>
<sequence>MNITNKTILITGGGSGIGFEAAKLLSAKGNKVIIAGRTESKLEAALEVLPNAAAIRCDINDADDVKNLIQKVSANYPELSVLINNAGRAFTYTHSEEALAFEKAAEEFETNYFSLIRLTEGFLHLLKSQQEAAIVNVSSIVAYSPQYLVPTYSDSKAAVHSYTLSLRHTLANNTGVKVFELLPPMVNTEFSKDIGGENGIPAYQVAEELINAIENNIYEIQVGQTAEFRKFYLSSPSEAFEMMNQIKE</sequence>
<evidence type="ECO:0000256" key="3">
    <source>
        <dbReference type="RuleBase" id="RU000363"/>
    </source>
</evidence>
<dbReference type="PRINTS" id="PR00081">
    <property type="entry name" value="GDHRDH"/>
</dbReference>
<dbReference type="PRINTS" id="PR00080">
    <property type="entry name" value="SDRFAMILY"/>
</dbReference>
<dbReference type="SUPFAM" id="SSF51735">
    <property type="entry name" value="NAD(P)-binding Rossmann-fold domains"/>
    <property type="match status" value="1"/>
</dbReference>
<dbReference type="EMBL" id="JBHLYW010000009">
    <property type="protein sequence ID" value="MFC0077871.1"/>
    <property type="molecule type" value="Genomic_DNA"/>
</dbReference>
<name>A0ABV6BQZ6_9FLAO</name>
<dbReference type="InterPro" id="IPR002347">
    <property type="entry name" value="SDR_fam"/>
</dbReference>
<dbReference type="PANTHER" id="PTHR42901">
    <property type="entry name" value="ALCOHOL DEHYDROGENASE"/>
    <property type="match status" value="1"/>
</dbReference>
<gene>
    <name evidence="4" type="ORF">ACFFLS_12545</name>
</gene>
<protein>
    <submittedName>
        <fullName evidence="4">SDR family oxidoreductase</fullName>
    </submittedName>
</protein>
<evidence type="ECO:0000256" key="1">
    <source>
        <dbReference type="ARBA" id="ARBA00006484"/>
    </source>
</evidence>
<comment type="caution">
    <text evidence="4">The sequence shown here is derived from an EMBL/GenBank/DDBJ whole genome shotgun (WGS) entry which is preliminary data.</text>
</comment>
<keyword evidence="5" id="KW-1185">Reference proteome</keyword>
<dbReference type="InterPro" id="IPR036291">
    <property type="entry name" value="NAD(P)-bd_dom_sf"/>
</dbReference>
<dbReference type="Pfam" id="PF00106">
    <property type="entry name" value="adh_short"/>
    <property type="match status" value="1"/>
</dbReference>
<evidence type="ECO:0000313" key="4">
    <source>
        <dbReference type="EMBL" id="MFC0077871.1"/>
    </source>
</evidence>
<comment type="similarity">
    <text evidence="1 3">Belongs to the short-chain dehydrogenases/reductases (SDR) family.</text>
</comment>
<dbReference type="Gene3D" id="3.40.50.720">
    <property type="entry name" value="NAD(P)-binding Rossmann-like Domain"/>
    <property type="match status" value="1"/>
</dbReference>